<evidence type="ECO:0000313" key="1">
    <source>
        <dbReference type="EMBL" id="KAJ1216047.1"/>
    </source>
</evidence>
<reference evidence="1" key="1">
    <citation type="journal article" date="2022" name="bioRxiv">
        <title>Sequencing and chromosome-scale assembly of the giantPleurodeles waltlgenome.</title>
        <authorList>
            <person name="Brown T."/>
            <person name="Elewa A."/>
            <person name="Iarovenko S."/>
            <person name="Subramanian E."/>
            <person name="Araus A.J."/>
            <person name="Petzold A."/>
            <person name="Susuki M."/>
            <person name="Suzuki K.-i.T."/>
            <person name="Hayashi T."/>
            <person name="Toyoda A."/>
            <person name="Oliveira C."/>
            <person name="Osipova E."/>
            <person name="Leigh N.D."/>
            <person name="Simon A."/>
            <person name="Yun M.H."/>
        </authorList>
    </citation>
    <scope>NUCLEOTIDE SEQUENCE</scope>
    <source>
        <strain evidence="1">20211129_DDA</strain>
        <tissue evidence="1">Liver</tissue>
    </source>
</reference>
<accession>A0AAV7WTN8</accession>
<gene>
    <name evidence="1" type="ORF">NDU88_003653</name>
</gene>
<dbReference type="Proteomes" id="UP001066276">
    <property type="component" value="Chromosome 1_1"/>
</dbReference>
<dbReference type="AlphaFoldDB" id="A0AAV7WTN8"/>
<name>A0AAV7WTN8_PLEWA</name>
<evidence type="ECO:0000313" key="2">
    <source>
        <dbReference type="Proteomes" id="UP001066276"/>
    </source>
</evidence>
<sequence length="193" mass="21283">MTLITGECRTPEPSDSAVSLVTKLDTVLQSVEKIGVNLEQTRTSLENRIDKATSDFDLLHADHRKLVNRVHDVEHTPSEIQVTTCESVSLVKTLMDCVRTLDNRAEDAEGHARQNNIQVACMLKGVEGMDAVASAETWICDLLTSVALSPFFTVESAHLVPSCHPALILGLFYFDSLITDTVTPSYGRPRRCK</sequence>
<comment type="caution">
    <text evidence="1">The sequence shown here is derived from an EMBL/GenBank/DDBJ whole genome shotgun (WGS) entry which is preliminary data.</text>
</comment>
<dbReference type="EMBL" id="JANPWB010000001">
    <property type="protein sequence ID" value="KAJ1216047.1"/>
    <property type="molecule type" value="Genomic_DNA"/>
</dbReference>
<proteinExistence type="predicted"/>
<keyword evidence="2" id="KW-1185">Reference proteome</keyword>
<organism evidence="1 2">
    <name type="scientific">Pleurodeles waltl</name>
    <name type="common">Iberian ribbed newt</name>
    <dbReference type="NCBI Taxonomy" id="8319"/>
    <lineage>
        <taxon>Eukaryota</taxon>
        <taxon>Metazoa</taxon>
        <taxon>Chordata</taxon>
        <taxon>Craniata</taxon>
        <taxon>Vertebrata</taxon>
        <taxon>Euteleostomi</taxon>
        <taxon>Amphibia</taxon>
        <taxon>Batrachia</taxon>
        <taxon>Caudata</taxon>
        <taxon>Salamandroidea</taxon>
        <taxon>Salamandridae</taxon>
        <taxon>Pleurodelinae</taxon>
        <taxon>Pleurodeles</taxon>
    </lineage>
</organism>
<protein>
    <submittedName>
        <fullName evidence="1">Uncharacterized protein</fullName>
    </submittedName>
</protein>